<evidence type="ECO:0000313" key="8">
    <source>
        <dbReference type="EMBL" id="KAK4542591.1"/>
    </source>
</evidence>
<protein>
    <recommendedName>
        <fullName evidence="3">Actin-like protein ARP6</fullName>
    </recommendedName>
    <alternativeName>
        <fullName evidence="7">Actin-like protein arp6</fullName>
    </alternativeName>
</protein>
<dbReference type="Gene3D" id="3.30.420.40">
    <property type="match status" value="2"/>
</dbReference>
<evidence type="ECO:0000256" key="6">
    <source>
        <dbReference type="ARBA" id="ARBA00063309"/>
    </source>
</evidence>
<evidence type="ECO:0000313" key="9">
    <source>
        <dbReference type="Proteomes" id="UP001324427"/>
    </source>
</evidence>
<dbReference type="Gene3D" id="2.30.36.70">
    <property type="entry name" value="Actin, Chain A, domain 2"/>
    <property type="match status" value="1"/>
</dbReference>
<dbReference type="InterPro" id="IPR004000">
    <property type="entry name" value="Actin"/>
</dbReference>
<comment type="subunit">
    <text evidence="6">Component of the SWR1 chromatin remodeling complex.</text>
</comment>
<organism evidence="8 9">
    <name type="scientific">Oleoguttula mirabilis</name>
    <dbReference type="NCBI Taxonomy" id="1507867"/>
    <lineage>
        <taxon>Eukaryota</taxon>
        <taxon>Fungi</taxon>
        <taxon>Dikarya</taxon>
        <taxon>Ascomycota</taxon>
        <taxon>Pezizomycotina</taxon>
        <taxon>Dothideomycetes</taxon>
        <taxon>Dothideomycetidae</taxon>
        <taxon>Mycosphaerellales</taxon>
        <taxon>Teratosphaeriaceae</taxon>
        <taxon>Oleoguttula</taxon>
    </lineage>
</organism>
<evidence type="ECO:0000256" key="7">
    <source>
        <dbReference type="ARBA" id="ARBA00073820"/>
    </source>
</evidence>
<evidence type="ECO:0000256" key="2">
    <source>
        <dbReference type="ARBA" id="ARBA00005665"/>
    </source>
</evidence>
<evidence type="ECO:0000256" key="1">
    <source>
        <dbReference type="ARBA" id="ARBA00004496"/>
    </source>
</evidence>
<dbReference type="CDD" id="cd10210">
    <property type="entry name" value="ASKHA_NBD_Arp6"/>
    <property type="match status" value="1"/>
</dbReference>
<dbReference type="Pfam" id="PF00022">
    <property type="entry name" value="Actin"/>
    <property type="match status" value="1"/>
</dbReference>
<name>A0AAV9JC33_9PEZI</name>
<dbReference type="EMBL" id="JAVFHQ010000040">
    <property type="protein sequence ID" value="KAK4542591.1"/>
    <property type="molecule type" value="Genomic_DNA"/>
</dbReference>
<dbReference type="GO" id="GO:0005634">
    <property type="term" value="C:nucleus"/>
    <property type="evidence" value="ECO:0007669"/>
    <property type="project" value="UniProtKB-ARBA"/>
</dbReference>
<comment type="function">
    <text evidence="5">Component of the SWR1 complex which mediates the ATP-dependent exchange of histone H2A for the H2A variant HZT1 leading to transcriptional regulation of selected genes by chromatin remodeling. Involved in chromosome stability.</text>
</comment>
<comment type="caution">
    <text evidence="8">The sequence shown here is derived from an EMBL/GenBank/DDBJ whole genome shotgun (WGS) entry which is preliminary data.</text>
</comment>
<evidence type="ECO:0000256" key="4">
    <source>
        <dbReference type="ARBA" id="ARBA00022490"/>
    </source>
</evidence>
<dbReference type="AlphaFoldDB" id="A0AAV9JC33"/>
<comment type="subcellular location">
    <subcellularLocation>
        <location evidence="1">Cytoplasm</location>
    </subcellularLocation>
</comment>
<accession>A0AAV9JC33</accession>
<dbReference type="Gene3D" id="3.90.640.10">
    <property type="entry name" value="Actin, Chain A, domain 4"/>
    <property type="match status" value="1"/>
</dbReference>
<evidence type="ECO:0000256" key="3">
    <source>
        <dbReference type="ARBA" id="ARBA00018633"/>
    </source>
</evidence>
<dbReference type="SUPFAM" id="SSF53067">
    <property type="entry name" value="Actin-like ATPase domain"/>
    <property type="match status" value="2"/>
</dbReference>
<keyword evidence="4" id="KW-0963">Cytoplasm</keyword>
<evidence type="ECO:0000256" key="5">
    <source>
        <dbReference type="ARBA" id="ARBA00025222"/>
    </source>
</evidence>
<comment type="similarity">
    <text evidence="2">Belongs to the actin family. ARP6 subfamily.</text>
</comment>
<dbReference type="FunFam" id="3.90.640.10:FF:000014">
    <property type="entry name" value="Putative actin-related protein 6"/>
    <property type="match status" value="1"/>
</dbReference>
<reference evidence="8 9" key="1">
    <citation type="submission" date="2021-11" db="EMBL/GenBank/DDBJ databases">
        <title>Black yeast isolated from Biological Soil Crust.</title>
        <authorList>
            <person name="Kurbessoian T."/>
        </authorList>
    </citation>
    <scope>NUCLEOTIDE SEQUENCE [LARGE SCALE GENOMIC DNA]</scope>
    <source>
        <strain evidence="8 9">CCFEE 5522</strain>
    </source>
</reference>
<gene>
    <name evidence="8" type="ORF">LTR36_006639</name>
</gene>
<proteinExistence type="inferred from homology"/>
<dbReference type="InterPro" id="IPR043129">
    <property type="entry name" value="ATPase_NBD"/>
</dbReference>
<dbReference type="PANTHER" id="PTHR11937">
    <property type="entry name" value="ACTIN"/>
    <property type="match status" value="1"/>
</dbReference>
<dbReference type="GO" id="GO:0005737">
    <property type="term" value="C:cytoplasm"/>
    <property type="evidence" value="ECO:0007669"/>
    <property type="project" value="UniProtKB-SubCell"/>
</dbReference>
<dbReference type="SMART" id="SM00268">
    <property type="entry name" value="ACTIN"/>
    <property type="match status" value="1"/>
</dbReference>
<sequence>MARPKSTSNAPAPDGLAPRTLILDNGAHTIKAGFSTPSTDANPDTDTDCHTIPNCIARSHRDKRTYVGPELAECVDFGEVAFRRPVEKGYIVNWESEKAVWEQTLFGKTAVLPCDPHETNLILTEAPNAPAVLQRNADEMVFEEFGFAGYYRTTAPLLNAYAPSPFPSTAASPSGVPLECLLVVDAGHSHTTITPLYRGRPLHTACRRLEVGGKTLTNQMKELISRTFDVHHEDWLVGEIKEDICYVSQAFNDDLEKVWKGGRYDRRDIDPSVVVDYVLPDYETIKRGFARPHDPSVNLRSRAMNIIGMEGGRREHILTIGNERFVAPELLFTPSDIGMQQEGVCGTILQSLNALPAGLRQAFLANIVVVGGTSKTPGLVTRLEAELRCLVDDELLVRVARAEDPVKNAWLGGARMAQNEGLMREVVVTRAEYLEHGDQWVRRKFAGKVGR</sequence>
<dbReference type="Proteomes" id="UP001324427">
    <property type="component" value="Unassembled WGS sequence"/>
</dbReference>
<keyword evidence="9" id="KW-1185">Reference proteome</keyword>